<comment type="subcellular location">
    <subcellularLocation>
        <location evidence="1 7">Mitochondrion</location>
    </subcellularLocation>
</comment>
<dbReference type="OrthoDB" id="5595109at2759"/>
<comment type="caution">
    <text evidence="9">The sequence shown here is derived from an EMBL/GenBank/DDBJ whole genome shotgun (WGS) entry which is preliminary data.</text>
</comment>
<organism evidence="9 10">
    <name type="scientific">Lojkania enalia</name>
    <dbReference type="NCBI Taxonomy" id="147567"/>
    <lineage>
        <taxon>Eukaryota</taxon>
        <taxon>Fungi</taxon>
        <taxon>Dikarya</taxon>
        <taxon>Ascomycota</taxon>
        <taxon>Pezizomycotina</taxon>
        <taxon>Dothideomycetes</taxon>
        <taxon>Pleosporomycetidae</taxon>
        <taxon>Pleosporales</taxon>
        <taxon>Pleosporales incertae sedis</taxon>
        <taxon>Lojkania</taxon>
    </lineage>
</organism>
<feature type="compositionally biased region" description="Low complexity" evidence="8">
    <location>
        <begin position="353"/>
        <end position="366"/>
    </location>
</feature>
<dbReference type="EMBL" id="ML986588">
    <property type="protein sequence ID" value="KAF2267896.1"/>
    <property type="molecule type" value="Genomic_DNA"/>
</dbReference>
<keyword evidence="5 7" id="KW-0496">Mitochondrion</keyword>
<dbReference type="GO" id="GO:0032259">
    <property type="term" value="P:methylation"/>
    <property type="evidence" value="ECO:0007669"/>
    <property type="project" value="UniProtKB-KW"/>
</dbReference>
<feature type="region of interest" description="Disordered" evidence="8">
    <location>
        <begin position="353"/>
        <end position="375"/>
    </location>
</feature>
<evidence type="ECO:0000256" key="6">
    <source>
        <dbReference type="ARBA" id="ARBA00048612"/>
    </source>
</evidence>
<dbReference type="AlphaFoldDB" id="A0A9P4N930"/>
<dbReference type="Proteomes" id="UP000800093">
    <property type="component" value="Unassembled WGS sequence"/>
</dbReference>
<evidence type="ECO:0000256" key="1">
    <source>
        <dbReference type="ARBA" id="ARBA00004173"/>
    </source>
</evidence>
<dbReference type="Pfam" id="PF02636">
    <property type="entry name" value="Methyltransf_28"/>
    <property type="match status" value="1"/>
</dbReference>
<dbReference type="SUPFAM" id="SSF53335">
    <property type="entry name" value="S-adenosyl-L-methionine-dependent methyltransferases"/>
    <property type="match status" value="1"/>
</dbReference>
<gene>
    <name evidence="9" type="ORF">CC78DRAFT_613602</name>
</gene>
<evidence type="ECO:0000256" key="3">
    <source>
        <dbReference type="ARBA" id="ARBA00022603"/>
    </source>
</evidence>
<keyword evidence="4 7" id="KW-0808">Transferase</keyword>
<keyword evidence="3 7" id="KW-0489">Methyltransferase</keyword>
<dbReference type="Gene3D" id="3.40.50.12710">
    <property type="match status" value="1"/>
</dbReference>
<evidence type="ECO:0000256" key="7">
    <source>
        <dbReference type="RuleBase" id="RU364114"/>
    </source>
</evidence>
<dbReference type="PANTHER" id="PTHR12049:SF7">
    <property type="entry name" value="PROTEIN ARGININE METHYLTRANSFERASE NDUFAF7, MITOCHONDRIAL"/>
    <property type="match status" value="1"/>
</dbReference>
<evidence type="ECO:0000256" key="4">
    <source>
        <dbReference type="ARBA" id="ARBA00022679"/>
    </source>
</evidence>
<keyword evidence="10" id="KW-1185">Reference proteome</keyword>
<protein>
    <recommendedName>
        <fullName evidence="7">Protein arginine methyltransferase NDUFAF7</fullName>
        <ecNumber evidence="7">2.1.1.320</ecNumber>
    </recommendedName>
</protein>
<comment type="catalytic activity">
    <reaction evidence="6 7">
        <text>L-arginyl-[protein] + 2 S-adenosyl-L-methionine = N(omega),N(omega)'-dimethyl-L-arginyl-[protein] + 2 S-adenosyl-L-homocysteine + 2 H(+)</text>
        <dbReference type="Rhea" id="RHEA:48108"/>
        <dbReference type="Rhea" id="RHEA-COMP:10532"/>
        <dbReference type="Rhea" id="RHEA-COMP:11992"/>
        <dbReference type="ChEBI" id="CHEBI:15378"/>
        <dbReference type="ChEBI" id="CHEBI:29965"/>
        <dbReference type="ChEBI" id="CHEBI:57856"/>
        <dbReference type="ChEBI" id="CHEBI:59789"/>
        <dbReference type="ChEBI" id="CHEBI:88221"/>
        <dbReference type="EC" id="2.1.1.320"/>
    </reaction>
</comment>
<dbReference type="InterPro" id="IPR038375">
    <property type="entry name" value="NDUFAF7_sf"/>
</dbReference>
<evidence type="ECO:0000256" key="2">
    <source>
        <dbReference type="ARBA" id="ARBA00005891"/>
    </source>
</evidence>
<dbReference type="GO" id="GO:0032981">
    <property type="term" value="P:mitochondrial respiratory chain complex I assembly"/>
    <property type="evidence" value="ECO:0007669"/>
    <property type="project" value="TreeGrafter"/>
</dbReference>
<dbReference type="InterPro" id="IPR029063">
    <property type="entry name" value="SAM-dependent_MTases_sf"/>
</dbReference>
<evidence type="ECO:0000256" key="8">
    <source>
        <dbReference type="SAM" id="MobiDB-lite"/>
    </source>
</evidence>
<comment type="similarity">
    <text evidence="2 7">Belongs to the NDUFAF7 family.</text>
</comment>
<proteinExistence type="inferred from homology"/>
<dbReference type="EC" id="2.1.1.320" evidence="7"/>
<evidence type="ECO:0000313" key="10">
    <source>
        <dbReference type="Proteomes" id="UP000800093"/>
    </source>
</evidence>
<evidence type="ECO:0000256" key="5">
    <source>
        <dbReference type="ARBA" id="ARBA00023128"/>
    </source>
</evidence>
<accession>A0A9P4N930</accession>
<dbReference type="PANTHER" id="PTHR12049">
    <property type="entry name" value="PROTEIN ARGININE METHYLTRANSFERASE NDUFAF7, MITOCHONDRIAL"/>
    <property type="match status" value="1"/>
</dbReference>
<dbReference type="GO" id="GO:0005739">
    <property type="term" value="C:mitochondrion"/>
    <property type="evidence" value="ECO:0007669"/>
    <property type="project" value="UniProtKB-SubCell"/>
</dbReference>
<reference evidence="10" key="1">
    <citation type="journal article" date="2020" name="Stud. Mycol.">
        <title>101 Dothideomycetes genomes: A test case for predicting lifestyles and emergence of pathogens.</title>
        <authorList>
            <person name="Haridas S."/>
            <person name="Albert R."/>
            <person name="Binder M."/>
            <person name="Bloem J."/>
            <person name="LaButti K."/>
            <person name="Salamov A."/>
            <person name="Andreopoulos B."/>
            <person name="Baker S."/>
            <person name="Barry K."/>
            <person name="Bills G."/>
            <person name="Bluhm B."/>
            <person name="Cannon C."/>
            <person name="Castanera R."/>
            <person name="Culley D."/>
            <person name="Daum C."/>
            <person name="Ezra D."/>
            <person name="Gonzalez J."/>
            <person name="Henrissat B."/>
            <person name="Kuo A."/>
            <person name="Liang C."/>
            <person name="Lipzen A."/>
            <person name="Lutzoni F."/>
            <person name="Magnuson J."/>
            <person name="Mondo S."/>
            <person name="Nolan M."/>
            <person name="Ohm R."/>
            <person name="Pangilinan J."/>
            <person name="Park H.-J."/>
            <person name="Ramirez L."/>
            <person name="Alfaro M."/>
            <person name="Sun H."/>
            <person name="Tritt A."/>
            <person name="Yoshinaga Y."/>
            <person name="Zwiers L.-H."/>
            <person name="Turgeon B."/>
            <person name="Goodwin S."/>
            <person name="Spatafora J."/>
            <person name="Crous P."/>
            <person name="Grigoriev I."/>
        </authorList>
    </citation>
    <scope>NUCLEOTIDE SEQUENCE [LARGE SCALE GENOMIC DNA]</scope>
    <source>
        <strain evidence="10">CBS 304.66</strain>
    </source>
</reference>
<comment type="function">
    <text evidence="7">Arginine methyltransferase involved in the assembly or stability of mitochondrial NADH:ubiquinone oxidoreductase complex (complex I).</text>
</comment>
<name>A0A9P4N930_9PLEO</name>
<evidence type="ECO:0000313" key="9">
    <source>
        <dbReference type="EMBL" id="KAF2267896.1"/>
    </source>
</evidence>
<sequence length="531" mass="58003">MRVTPLSLFRTVSRCPRTRAILPRAVQYGIRWLSSSSERQWSTPLAKSLAEAITTTGPIPVAAYMRQCLTNSEGGYYTRQTTGHDQFGAKGDFITSPEISQVFGELVGIWLYTEWIAQGRRGNVQVIEVGPGRGTLMADVLRTISTFKAFAKSIETIYLIEASPHLREQQAKLLAENVQLKETDSDMGIAGWSAPSKHITGCNVIWCEDIRFVPKKETETPFILAHEFFDALPIHVFQNISSSNIPVASKIITPTGSITPKHPTQPPRNQWHELMVFPTPSPSLSSTTAPSSSKAEVEEFQLTVSKTPTPHSLYLPHTSPRYKALSNTPNTIIEISPESLSYVSDFAVRIGGSSPPSTITSPSSSPTTPPFSKPTPSGAALILDYGTLNTIPANTLRGIRSHRPCSPFISPGLVDLSADVDFLALAESALSASPNIEVHGPVEQSFFLSTMGIKERAERLVRAAKEGHRLGQGKVDTENVKETVKRLEGGWKRLVDRGPTGMGRIYKAMAIVPYNEKVVRRPVGFGGDIVA</sequence>
<dbReference type="GO" id="GO:0035243">
    <property type="term" value="F:protein-arginine omega-N symmetric methyltransferase activity"/>
    <property type="evidence" value="ECO:0007669"/>
    <property type="project" value="UniProtKB-EC"/>
</dbReference>
<dbReference type="InterPro" id="IPR003788">
    <property type="entry name" value="NDUFAF7"/>
</dbReference>